<feature type="signal peptide" evidence="1">
    <location>
        <begin position="1"/>
        <end position="17"/>
    </location>
</feature>
<dbReference type="EMBL" id="SEWG01000001">
    <property type="protein sequence ID" value="RYU92125.1"/>
    <property type="molecule type" value="Genomic_DNA"/>
</dbReference>
<feature type="domain" description="Glycosyl-hydrolase family 116 catalytic region" evidence="2">
    <location>
        <begin position="470"/>
        <end position="771"/>
    </location>
</feature>
<feature type="chain" id="PRO_5020261173" description="Glycosyl-hydrolase family 116 catalytic region domain-containing protein" evidence="1">
    <location>
        <begin position="18"/>
        <end position="858"/>
    </location>
</feature>
<reference evidence="4 5" key="1">
    <citation type="submission" date="2019-02" db="EMBL/GenBank/DDBJ databases">
        <title>Bacterial novel species Mucilaginibacter sp. 17JY9-4 isolated from soil.</title>
        <authorList>
            <person name="Jung H.-Y."/>
        </authorList>
    </citation>
    <scope>NUCLEOTIDE SEQUENCE [LARGE SCALE GENOMIC DNA]</scope>
    <source>
        <strain evidence="4 5">17JY9-4</strain>
    </source>
</reference>
<evidence type="ECO:0000313" key="4">
    <source>
        <dbReference type="EMBL" id="RYU92125.1"/>
    </source>
</evidence>
<keyword evidence="1" id="KW-0732">Signal</keyword>
<protein>
    <recommendedName>
        <fullName evidence="6">Glycosyl-hydrolase family 116 catalytic region domain-containing protein</fullName>
    </recommendedName>
</protein>
<evidence type="ECO:0000313" key="5">
    <source>
        <dbReference type="Proteomes" id="UP000293331"/>
    </source>
</evidence>
<dbReference type="GO" id="GO:0005975">
    <property type="term" value="P:carbohydrate metabolic process"/>
    <property type="evidence" value="ECO:0007669"/>
    <property type="project" value="InterPro"/>
</dbReference>
<dbReference type="PANTHER" id="PTHR12654">
    <property type="entry name" value="BILE ACID BETA-GLUCOSIDASE-RELATED"/>
    <property type="match status" value="1"/>
</dbReference>
<keyword evidence="5" id="KW-1185">Reference proteome</keyword>
<evidence type="ECO:0000256" key="1">
    <source>
        <dbReference type="SAM" id="SignalP"/>
    </source>
</evidence>
<dbReference type="InterPro" id="IPR052566">
    <property type="entry name" value="Non-lysos_glucosylceramidase"/>
</dbReference>
<dbReference type="GO" id="GO:0008422">
    <property type="term" value="F:beta-glucosidase activity"/>
    <property type="evidence" value="ECO:0007669"/>
    <property type="project" value="TreeGrafter"/>
</dbReference>
<evidence type="ECO:0000259" key="2">
    <source>
        <dbReference type="Pfam" id="PF04685"/>
    </source>
</evidence>
<dbReference type="SUPFAM" id="SSF48208">
    <property type="entry name" value="Six-hairpin glycosidases"/>
    <property type="match status" value="1"/>
</dbReference>
<feature type="domain" description="Glycosyl-hydrolase family 116 N-terminal" evidence="3">
    <location>
        <begin position="35"/>
        <end position="359"/>
    </location>
</feature>
<name>A0A4Q5LRM2_9SPHI</name>
<dbReference type="Proteomes" id="UP000293331">
    <property type="component" value="Unassembled WGS sequence"/>
</dbReference>
<sequence length="858" mass="95244">MRLTCLLLLLTGVSASAQTWPVLKHYQGQQTYKIAMPIGGIGTGNISVGGNGQWRDVEIMNKPGIGFYGAVTPKQAPCFLIFTQDAKGVKRSKALLGPIPPNEYAGSEGSNTPSHGLPRFSTSSFDAAYPFATVNLQDNDMPVIVKLKTFNPFIPGDADASGIPVAVIRYQVTNTTNGLLDIAIAGSMDNFIGMDGYRAEFSLFNRSVVPLGTNKNRNTFKNTPKLAGIYMTSDSVDKDASTYGTIALTTSNANKDRQISYRTEMDTRGWGSNIADMWNDFTDDGIYQNKTFPDKINDPRGALAVKLKLKPHETKEIEFLLTWNFPNRKDWEDKVTIGNYYSNNYTDAWDVAEKTLPKLPQLERKTLDFVNTLVNSSYPLAVKEAALFNASTLRSQTTFRNKEGYFFGWEGVFNNVGSCYGNCTHVWNYEFASPFLFGDLAKRMREVEYKYALWNDGLMSFRVSLPLKQESNWKGAAADGQMGSIMRVYREWQLSGDDNFLKDTWPGVKKALAFAWINGGWDADKDGVMEGCQHNTMDIEYYGPNPEIEFWYLGALKASAAMASYLKDSEFEKTCNSLFENGSKWTDANLFNGKYYIQKVQPVNSEKDIATGLKIGMGAKDLKNPDFQIGEGCLVDQLAGQNMALVCGLGYLANPDHIKTALKSIIQYNSVKTFGDRFNNMRSYALGNEPGLLITAYPDLSKRPAIPLSYGDEAWTGLEYTAATGLYYQDMDTEALKVISDVRGRYDGYKRNPFNEEECGNHYVRAMASWSAIPAISKFQYSAVDGSFAITSKPGTYFWSNGYAWGSAVVSLKNKTRSVIIKVHHGDIKLNTIALASGSKLPGTGLLTEGQQKSFVFN</sequence>
<evidence type="ECO:0008006" key="6">
    <source>
        <dbReference type="Google" id="ProtNLM"/>
    </source>
</evidence>
<dbReference type="OrthoDB" id="1007311at2"/>
<dbReference type="InterPro" id="IPR008928">
    <property type="entry name" value="6-hairpin_glycosidase_sf"/>
</dbReference>
<dbReference type="Pfam" id="PF04685">
    <property type="entry name" value="DUF608"/>
    <property type="match status" value="1"/>
</dbReference>
<accession>A0A4Q5LRM2</accession>
<evidence type="ECO:0000259" key="3">
    <source>
        <dbReference type="Pfam" id="PF12215"/>
    </source>
</evidence>
<dbReference type="PANTHER" id="PTHR12654:SF0">
    <property type="entry name" value="NON-LYSOSOMAL GLUCOSYLCERAMIDASE"/>
    <property type="match status" value="1"/>
</dbReference>
<dbReference type="RefSeq" id="WP_129874855.1">
    <property type="nucleotide sequence ID" value="NZ_SEWG01000001.1"/>
</dbReference>
<gene>
    <name evidence="4" type="ORF">EWM62_01395</name>
</gene>
<dbReference type="Pfam" id="PF12215">
    <property type="entry name" value="Glyco_hydr_116N"/>
    <property type="match status" value="1"/>
</dbReference>
<comment type="caution">
    <text evidence="4">The sequence shown here is derived from an EMBL/GenBank/DDBJ whole genome shotgun (WGS) entry which is preliminary data.</text>
</comment>
<proteinExistence type="predicted"/>
<dbReference type="InterPro" id="IPR006775">
    <property type="entry name" value="GH116_catalytic"/>
</dbReference>
<dbReference type="Gene3D" id="1.50.10.10">
    <property type="match status" value="1"/>
</dbReference>
<organism evidence="4 5">
    <name type="scientific">Mucilaginibacter terrigena</name>
    <dbReference type="NCBI Taxonomy" id="2492395"/>
    <lineage>
        <taxon>Bacteria</taxon>
        <taxon>Pseudomonadati</taxon>
        <taxon>Bacteroidota</taxon>
        <taxon>Sphingobacteriia</taxon>
        <taxon>Sphingobacteriales</taxon>
        <taxon>Sphingobacteriaceae</taxon>
        <taxon>Mucilaginibacter</taxon>
    </lineage>
</organism>
<dbReference type="AlphaFoldDB" id="A0A4Q5LRM2"/>
<dbReference type="InterPro" id="IPR012341">
    <property type="entry name" value="6hp_glycosidase-like_sf"/>
</dbReference>
<dbReference type="InterPro" id="IPR024462">
    <property type="entry name" value="GH116_N"/>
</dbReference>